<proteinExistence type="predicted"/>
<comment type="caution">
    <text evidence="1">The sequence shown here is derived from an EMBL/GenBank/DDBJ whole genome shotgun (WGS) entry which is preliminary data.</text>
</comment>
<sequence>MPLHVVFLGDVNVLLAQPPQTKVGRLTGFIGPVHLWAEHCPVVRYHCCEHARHTHQQNDNGNLYLGTLVHVSSKCNFWSIKKIVRLNILQSEHTDLKPRDFFPQ</sequence>
<evidence type="ECO:0000313" key="1">
    <source>
        <dbReference type="EMBL" id="MEQ2162864.1"/>
    </source>
</evidence>
<protein>
    <submittedName>
        <fullName evidence="1">Uncharacterized protein</fullName>
    </submittedName>
</protein>
<reference evidence="1 2" key="1">
    <citation type="submission" date="2021-06" db="EMBL/GenBank/DDBJ databases">
        <authorList>
            <person name="Palmer J.M."/>
        </authorList>
    </citation>
    <scope>NUCLEOTIDE SEQUENCE [LARGE SCALE GENOMIC DNA]</scope>
    <source>
        <strain evidence="1 2">GA_2019</strain>
        <tissue evidence="1">Muscle</tissue>
    </source>
</reference>
<keyword evidence="2" id="KW-1185">Reference proteome</keyword>
<evidence type="ECO:0000313" key="2">
    <source>
        <dbReference type="Proteomes" id="UP001476798"/>
    </source>
</evidence>
<gene>
    <name evidence="1" type="ORF">GOODEAATRI_024303</name>
</gene>
<dbReference type="EMBL" id="JAHRIO010012696">
    <property type="protein sequence ID" value="MEQ2162864.1"/>
    <property type="molecule type" value="Genomic_DNA"/>
</dbReference>
<name>A0ABV0MUR7_9TELE</name>
<organism evidence="1 2">
    <name type="scientific">Goodea atripinnis</name>
    <dbReference type="NCBI Taxonomy" id="208336"/>
    <lineage>
        <taxon>Eukaryota</taxon>
        <taxon>Metazoa</taxon>
        <taxon>Chordata</taxon>
        <taxon>Craniata</taxon>
        <taxon>Vertebrata</taxon>
        <taxon>Euteleostomi</taxon>
        <taxon>Actinopterygii</taxon>
        <taxon>Neopterygii</taxon>
        <taxon>Teleostei</taxon>
        <taxon>Neoteleostei</taxon>
        <taxon>Acanthomorphata</taxon>
        <taxon>Ovalentaria</taxon>
        <taxon>Atherinomorphae</taxon>
        <taxon>Cyprinodontiformes</taxon>
        <taxon>Goodeidae</taxon>
        <taxon>Goodea</taxon>
    </lineage>
</organism>
<accession>A0ABV0MUR7</accession>
<dbReference type="Proteomes" id="UP001476798">
    <property type="component" value="Unassembled WGS sequence"/>
</dbReference>